<name>A0A537KUE1_9BACT</name>
<dbReference type="InterPro" id="IPR036680">
    <property type="entry name" value="SPOR-like_sf"/>
</dbReference>
<dbReference type="SUPFAM" id="SSF110997">
    <property type="entry name" value="Sporulation related repeat"/>
    <property type="match status" value="1"/>
</dbReference>
<dbReference type="Gene3D" id="3.30.70.1070">
    <property type="entry name" value="Sporulation related repeat"/>
    <property type="match status" value="1"/>
</dbReference>
<comment type="caution">
    <text evidence="2">The sequence shown here is derived from an EMBL/GenBank/DDBJ whole genome shotgun (WGS) entry which is preliminary data.</text>
</comment>
<reference evidence="2 3" key="1">
    <citation type="journal article" date="2019" name="Nat. Microbiol.">
        <title>Mediterranean grassland soil C-N compound turnover is dependent on rainfall and depth, and is mediated by genomically divergent microorganisms.</title>
        <authorList>
            <person name="Diamond S."/>
            <person name="Andeer P.F."/>
            <person name="Li Z."/>
            <person name="Crits-Christoph A."/>
            <person name="Burstein D."/>
            <person name="Anantharaman K."/>
            <person name="Lane K.R."/>
            <person name="Thomas B.C."/>
            <person name="Pan C."/>
            <person name="Northen T.R."/>
            <person name="Banfield J.F."/>
        </authorList>
    </citation>
    <scope>NUCLEOTIDE SEQUENCE [LARGE SCALE GENOMIC DNA]</scope>
    <source>
        <strain evidence="2">NP_2</strain>
    </source>
</reference>
<evidence type="ECO:0000313" key="2">
    <source>
        <dbReference type="EMBL" id="TMI99365.1"/>
    </source>
</evidence>
<dbReference type="InterPro" id="IPR007730">
    <property type="entry name" value="SPOR-like_dom"/>
</dbReference>
<organism evidence="2 3">
    <name type="scientific">Candidatus Segetimicrobium genomatis</name>
    <dbReference type="NCBI Taxonomy" id="2569760"/>
    <lineage>
        <taxon>Bacteria</taxon>
        <taxon>Bacillati</taxon>
        <taxon>Candidatus Sysuimicrobiota</taxon>
        <taxon>Candidatus Sysuimicrobiia</taxon>
        <taxon>Candidatus Sysuimicrobiales</taxon>
        <taxon>Candidatus Segetimicrobiaceae</taxon>
        <taxon>Candidatus Segetimicrobium</taxon>
    </lineage>
</organism>
<proteinExistence type="predicted"/>
<protein>
    <submittedName>
        <fullName evidence="2">SPOR domain-containing protein</fullName>
    </submittedName>
</protein>
<dbReference type="EMBL" id="VBAJ01000372">
    <property type="protein sequence ID" value="TMI99365.1"/>
    <property type="molecule type" value="Genomic_DNA"/>
</dbReference>
<dbReference type="Pfam" id="PF05036">
    <property type="entry name" value="SPOR"/>
    <property type="match status" value="1"/>
</dbReference>
<dbReference type="AlphaFoldDB" id="A0A537KUE1"/>
<feature type="non-terminal residue" evidence="2">
    <location>
        <position position="1"/>
    </location>
</feature>
<evidence type="ECO:0000259" key="1">
    <source>
        <dbReference type="PROSITE" id="PS51724"/>
    </source>
</evidence>
<dbReference type="Proteomes" id="UP000318661">
    <property type="component" value="Unassembled WGS sequence"/>
</dbReference>
<sequence>LREEGFDAYVTQSGTLYKVQVGAFAIRENAERLAAQLKAAGYEVLIAP</sequence>
<accession>A0A537KUE1</accession>
<gene>
    <name evidence="2" type="ORF">E6G99_13325</name>
</gene>
<feature type="domain" description="SPOR" evidence="1">
    <location>
        <begin position="11"/>
        <end position="48"/>
    </location>
</feature>
<dbReference type="PROSITE" id="PS51724">
    <property type="entry name" value="SPOR"/>
    <property type="match status" value="1"/>
</dbReference>
<evidence type="ECO:0000313" key="3">
    <source>
        <dbReference type="Proteomes" id="UP000318661"/>
    </source>
</evidence>
<dbReference type="GO" id="GO:0042834">
    <property type="term" value="F:peptidoglycan binding"/>
    <property type="evidence" value="ECO:0007669"/>
    <property type="project" value="InterPro"/>
</dbReference>